<protein>
    <recommendedName>
        <fullName evidence="5">DUF4232 domain-containing protein</fullName>
    </recommendedName>
</protein>
<sequence>MGSLRKPVGPLPPSIYWRRRVVLLSVVALLTLLIAWILTSGGGGHHDNGGGSDGKNPTPSTITPGPSQSGPAISQHPGGRDESSGGDGSGTGSGSGSGDGSGSGSGGSAGTGGDGSGSGSGSGGGIVVTGDGAKGGGGTVATLPADTTLPNCTSGAVKLTLRSVRNSYSPGQSPEFEVTAKNTSGSDCKIDLGPKSAVVTVTQAGSSDDYWSSADCPKGAGSLLYRVPAGSGITYTLRWDRRPSAPQCATPPAGSAGAGTYLVQAQVPGYGKLQTSFVLSAD</sequence>
<feature type="compositionally biased region" description="Gly residues" evidence="1">
    <location>
        <begin position="85"/>
        <end position="130"/>
    </location>
</feature>
<dbReference type="RefSeq" id="WP_190181425.1">
    <property type="nucleotide sequence ID" value="NZ_BMVF01000027.1"/>
</dbReference>
<comment type="caution">
    <text evidence="3">The sequence shown here is derived from an EMBL/GenBank/DDBJ whole genome shotgun (WGS) entry which is preliminary data.</text>
</comment>
<dbReference type="EMBL" id="BMVF01000027">
    <property type="protein sequence ID" value="GHD96368.1"/>
    <property type="molecule type" value="Genomic_DNA"/>
</dbReference>
<organism evidence="3 4">
    <name type="scientific">Streptomyces naganishii JCM 4654</name>
    <dbReference type="NCBI Taxonomy" id="1306179"/>
    <lineage>
        <taxon>Bacteria</taxon>
        <taxon>Bacillati</taxon>
        <taxon>Actinomycetota</taxon>
        <taxon>Actinomycetes</taxon>
        <taxon>Kitasatosporales</taxon>
        <taxon>Streptomycetaceae</taxon>
        <taxon>Streptomyces</taxon>
    </lineage>
</organism>
<accession>A0A918Y9X6</accession>
<dbReference type="AlphaFoldDB" id="A0A918Y9X6"/>
<keyword evidence="2" id="KW-1133">Transmembrane helix</keyword>
<feature type="compositionally biased region" description="Polar residues" evidence="1">
    <location>
        <begin position="55"/>
        <end position="72"/>
    </location>
</feature>
<keyword evidence="2" id="KW-0472">Membrane</keyword>
<evidence type="ECO:0000313" key="4">
    <source>
        <dbReference type="Proteomes" id="UP000608955"/>
    </source>
</evidence>
<feature type="region of interest" description="Disordered" evidence="1">
    <location>
        <begin position="46"/>
        <end position="130"/>
    </location>
</feature>
<gene>
    <name evidence="3" type="ORF">GCM10010508_64720</name>
</gene>
<reference evidence="3" key="2">
    <citation type="submission" date="2020-09" db="EMBL/GenBank/DDBJ databases">
        <authorList>
            <person name="Sun Q."/>
            <person name="Ohkuma M."/>
        </authorList>
    </citation>
    <scope>NUCLEOTIDE SEQUENCE</scope>
    <source>
        <strain evidence="3">JCM 4654</strain>
    </source>
</reference>
<evidence type="ECO:0008006" key="5">
    <source>
        <dbReference type="Google" id="ProtNLM"/>
    </source>
</evidence>
<feature type="transmembrane region" description="Helical" evidence="2">
    <location>
        <begin position="21"/>
        <end position="38"/>
    </location>
</feature>
<proteinExistence type="predicted"/>
<keyword evidence="4" id="KW-1185">Reference proteome</keyword>
<reference evidence="3" key="1">
    <citation type="journal article" date="2014" name="Int. J. Syst. Evol. Microbiol.">
        <title>Complete genome sequence of Corynebacterium casei LMG S-19264T (=DSM 44701T), isolated from a smear-ripened cheese.</title>
        <authorList>
            <consortium name="US DOE Joint Genome Institute (JGI-PGF)"/>
            <person name="Walter F."/>
            <person name="Albersmeier A."/>
            <person name="Kalinowski J."/>
            <person name="Ruckert C."/>
        </authorList>
    </citation>
    <scope>NUCLEOTIDE SEQUENCE</scope>
    <source>
        <strain evidence="3">JCM 4654</strain>
    </source>
</reference>
<evidence type="ECO:0000256" key="1">
    <source>
        <dbReference type="SAM" id="MobiDB-lite"/>
    </source>
</evidence>
<keyword evidence="2" id="KW-0812">Transmembrane</keyword>
<evidence type="ECO:0000256" key="2">
    <source>
        <dbReference type="SAM" id="Phobius"/>
    </source>
</evidence>
<evidence type="ECO:0000313" key="3">
    <source>
        <dbReference type="EMBL" id="GHD96368.1"/>
    </source>
</evidence>
<dbReference type="Proteomes" id="UP000608955">
    <property type="component" value="Unassembled WGS sequence"/>
</dbReference>
<name>A0A918Y9X6_9ACTN</name>